<comment type="caution">
    <text evidence="1">The sequence shown here is derived from an EMBL/GenBank/DDBJ whole genome shotgun (WGS) entry which is preliminary data.</text>
</comment>
<protein>
    <submittedName>
        <fullName evidence="1">Uncharacterized protein</fullName>
    </submittedName>
</protein>
<evidence type="ECO:0000313" key="2">
    <source>
        <dbReference type="Proteomes" id="UP000037035"/>
    </source>
</evidence>
<evidence type="ECO:0000313" key="1">
    <source>
        <dbReference type="EMBL" id="KNZ55376.1"/>
    </source>
</evidence>
<proteinExistence type="predicted"/>
<gene>
    <name evidence="1" type="ORF">VP01_269g6</name>
</gene>
<dbReference type="EMBL" id="LAVV01007612">
    <property type="protein sequence ID" value="KNZ55376.1"/>
    <property type="molecule type" value="Genomic_DNA"/>
</dbReference>
<organism evidence="1 2">
    <name type="scientific">Puccinia sorghi</name>
    <dbReference type="NCBI Taxonomy" id="27349"/>
    <lineage>
        <taxon>Eukaryota</taxon>
        <taxon>Fungi</taxon>
        <taxon>Dikarya</taxon>
        <taxon>Basidiomycota</taxon>
        <taxon>Pucciniomycotina</taxon>
        <taxon>Pucciniomycetes</taxon>
        <taxon>Pucciniales</taxon>
        <taxon>Pucciniaceae</taxon>
        <taxon>Puccinia</taxon>
    </lineage>
</organism>
<dbReference type="AlphaFoldDB" id="A0A0L6V3P6"/>
<dbReference type="VEuPathDB" id="FungiDB:VP01_269g6"/>
<name>A0A0L6V3P6_9BASI</name>
<dbReference type="Proteomes" id="UP000037035">
    <property type="component" value="Unassembled WGS sequence"/>
</dbReference>
<sequence length="44" mass="5051">MDHDAVILVSFDHALSPTVEWSFPASLVGRTTQRRCPRWHGRNC</sequence>
<accession>A0A0L6V3P6</accession>
<keyword evidence="2" id="KW-1185">Reference proteome</keyword>
<reference evidence="1 2" key="1">
    <citation type="submission" date="2015-08" db="EMBL/GenBank/DDBJ databases">
        <title>Next Generation Sequencing and Analysis of the Genome of Puccinia sorghi L Schw, the Causal Agent of Maize Common Rust.</title>
        <authorList>
            <person name="Rochi L."/>
            <person name="Burguener G."/>
            <person name="Darino M."/>
            <person name="Turjanski A."/>
            <person name="Kreff E."/>
            <person name="Dieguez M.J."/>
            <person name="Sacco F."/>
        </authorList>
    </citation>
    <scope>NUCLEOTIDE SEQUENCE [LARGE SCALE GENOMIC DNA]</scope>
    <source>
        <strain evidence="1 2">RO10H11247</strain>
    </source>
</reference>